<sequence>MILPRRTRHVSIRAKHTTISFFGGYHQLAVWTIQEKQTRIRRHHMRALTLASRTGHGAITLNHLDTSIIEQKTLSQLFW</sequence>
<reference evidence="1" key="1">
    <citation type="submission" date="2018-05" db="EMBL/GenBank/DDBJ databases">
        <authorList>
            <person name="Lanie J.A."/>
            <person name="Ng W.-L."/>
            <person name="Kazmierczak K.M."/>
            <person name="Andrzejewski T.M."/>
            <person name="Davidsen T.M."/>
            <person name="Wayne K.J."/>
            <person name="Tettelin H."/>
            <person name="Glass J.I."/>
            <person name="Rusch D."/>
            <person name="Podicherti R."/>
            <person name="Tsui H.-C.T."/>
            <person name="Winkler M.E."/>
        </authorList>
    </citation>
    <scope>NUCLEOTIDE SEQUENCE</scope>
</reference>
<dbReference type="EMBL" id="UINC01033708">
    <property type="protein sequence ID" value="SVB23406.1"/>
    <property type="molecule type" value="Genomic_DNA"/>
</dbReference>
<accession>A0A382CBF2</accession>
<gene>
    <name evidence="1" type="ORF">METZ01_LOCUS176260</name>
</gene>
<evidence type="ECO:0000313" key="1">
    <source>
        <dbReference type="EMBL" id="SVB23406.1"/>
    </source>
</evidence>
<dbReference type="AlphaFoldDB" id="A0A382CBF2"/>
<protein>
    <submittedName>
        <fullName evidence="1">Uncharacterized protein</fullName>
    </submittedName>
</protein>
<proteinExistence type="predicted"/>
<organism evidence="1">
    <name type="scientific">marine metagenome</name>
    <dbReference type="NCBI Taxonomy" id="408172"/>
    <lineage>
        <taxon>unclassified sequences</taxon>
        <taxon>metagenomes</taxon>
        <taxon>ecological metagenomes</taxon>
    </lineage>
</organism>
<name>A0A382CBF2_9ZZZZ</name>